<dbReference type="Pfam" id="PF08695">
    <property type="entry name" value="Coa1"/>
    <property type="match status" value="1"/>
</dbReference>
<evidence type="ECO:0000313" key="1">
    <source>
        <dbReference type="EMBL" id="KAG7285265.1"/>
    </source>
</evidence>
<dbReference type="Proteomes" id="UP001197093">
    <property type="component" value="Unassembled WGS sequence"/>
</dbReference>
<proteinExistence type="predicted"/>
<dbReference type="InterPro" id="IPR042432">
    <property type="entry name" value="Coa1_fungi"/>
</dbReference>
<dbReference type="EMBL" id="JAHCVI010000005">
    <property type="protein sequence ID" value="KAG7285265.1"/>
    <property type="molecule type" value="Genomic_DNA"/>
</dbReference>
<dbReference type="PANTHER" id="PTHR28523:SF1">
    <property type="entry name" value="CYTOCHROME C OXIDASE ASSEMBLY FACTOR 1"/>
    <property type="match status" value="1"/>
</dbReference>
<name>A0AAD4EQ44_9PEZI</name>
<dbReference type="InterPro" id="IPR014807">
    <property type="entry name" value="Coa1"/>
</dbReference>
<evidence type="ECO:0000313" key="2">
    <source>
        <dbReference type="Proteomes" id="UP001197093"/>
    </source>
</evidence>
<dbReference type="GO" id="GO:0005743">
    <property type="term" value="C:mitochondrial inner membrane"/>
    <property type="evidence" value="ECO:0007669"/>
    <property type="project" value="TreeGrafter"/>
</dbReference>
<accession>A0AAD4EQ44</accession>
<sequence>MLSRLTQQRAGAQAALLRRRILTAARGPAETPVARQLARQTIQKRTLISAPKPGDGPLMERRADRELPSLEQTTFRWSRTLPIFAAVIAIASVAIFNYQKLSSPVVGATLYALRTSDKARAHLGDEIYFAQQIPWISGEMNQLHGRINITFKVKGTRSGGVMKFASFRPSPRAQFQTTEWSLETDDGTVIDLLEDGDPFQTIAAGGLLEFDGGVEAEEEPVGAAATRGFRQMKK</sequence>
<gene>
    <name evidence="1" type="ORF">NEMBOFW57_009886</name>
</gene>
<comment type="caution">
    <text evidence="1">The sequence shown here is derived from an EMBL/GenBank/DDBJ whole genome shotgun (WGS) entry which is preliminary data.</text>
</comment>
<dbReference type="AlphaFoldDB" id="A0AAD4EQ44"/>
<dbReference type="PANTHER" id="PTHR28523">
    <property type="entry name" value="CYTOCHROME C OXIDASE ASSEMBLY FACTOR 1"/>
    <property type="match status" value="1"/>
</dbReference>
<dbReference type="GO" id="GO:0033617">
    <property type="term" value="P:mitochondrial respiratory chain complex IV assembly"/>
    <property type="evidence" value="ECO:0007669"/>
    <property type="project" value="InterPro"/>
</dbReference>
<protein>
    <recommendedName>
        <fullName evidence="3">Cytochrome oxidase assembly</fullName>
    </recommendedName>
</protein>
<keyword evidence="2" id="KW-1185">Reference proteome</keyword>
<organism evidence="1 2">
    <name type="scientific">Staphylotrichum longicolle</name>
    <dbReference type="NCBI Taxonomy" id="669026"/>
    <lineage>
        <taxon>Eukaryota</taxon>
        <taxon>Fungi</taxon>
        <taxon>Dikarya</taxon>
        <taxon>Ascomycota</taxon>
        <taxon>Pezizomycotina</taxon>
        <taxon>Sordariomycetes</taxon>
        <taxon>Sordariomycetidae</taxon>
        <taxon>Sordariales</taxon>
        <taxon>Chaetomiaceae</taxon>
        <taxon>Staphylotrichum</taxon>
    </lineage>
</organism>
<evidence type="ECO:0008006" key="3">
    <source>
        <dbReference type="Google" id="ProtNLM"/>
    </source>
</evidence>
<reference evidence="1" key="1">
    <citation type="submission" date="2023-02" db="EMBL/GenBank/DDBJ databases">
        <authorList>
            <person name="Palmer J.M."/>
        </authorList>
    </citation>
    <scope>NUCLEOTIDE SEQUENCE</scope>
    <source>
        <strain evidence="1">FW57</strain>
    </source>
</reference>